<dbReference type="PATRIC" id="fig|1299334.3.peg.4003"/>
<name>X8BIT5_MYCXE</name>
<reference evidence="2" key="1">
    <citation type="submission" date="2014-01" db="EMBL/GenBank/DDBJ databases">
        <authorList>
            <person name="Brown-Elliot B."/>
            <person name="Wallace R."/>
            <person name="Lenaerts A."/>
            <person name="Ordway D."/>
            <person name="DeGroote M.A."/>
            <person name="Parker T."/>
            <person name="Sizemore C."/>
            <person name="Tallon L.J."/>
            <person name="Sadzewicz L.K."/>
            <person name="Sengamalay N."/>
            <person name="Fraser C.M."/>
            <person name="Hine E."/>
            <person name="Shefchek K.A."/>
            <person name="Das S.P."/>
            <person name="Tettelin H."/>
        </authorList>
    </citation>
    <scope>NUCLEOTIDE SEQUENCE [LARGE SCALE GENOMIC DNA]</scope>
    <source>
        <strain evidence="2">4042</strain>
    </source>
</reference>
<accession>X8BIT5</accession>
<evidence type="ECO:0000313" key="2">
    <source>
        <dbReference type="EMBL" id="EUA44027.1"/>
    </source>
</evidence>
<dbReference type="EMBL" id="JAOB01000040">
    <property type="protein sequence ID" value="EUA44027.1"/>
    <property type="molecule type" value="Genomic_DNA"/>
</dbReference>
<proteinExistence type="predicted"/>
<gene>
    <name evidence="2" type="ORF">I553_8361</name>
</gene>
<dbReference type="AlphaFoldDB" id="X8BIT5"/>
<evidence type="ECO:0000256" key="1">
    <source>
        <dbReference type="SAM" id="MobiDB-lite"/>
    </source>
</evidence>
<comment type="caution">
    <text evidence="2">The sequence shown here is derived from an EMBL/GenBank/DDBJ whole genome shotgun (WGS) entry which is preliminary data.</text>
</comment>
<protein>
    <submittedName>
        <fullName evidence="2">Uncharacterized protein</fullName>
    </submittedName>
</protein>
<sequence>MVTGMTTTDPDAERVDVPFAQHGRRSLSEVLVGSGHQRFA</sequence>
<organism evidence="2">
    <name type="scientific">Mycobacterium xenopi 4042</name>
    <dbReference type="NCBI Taxonomy" id="1299334"/>
    <lineage>
        <taxon>Bacteria</taxon>
        <taxon>Bacillati</taxon>
        <taxon>Actinomycetota</taxon>
        <taxon>Actinomycetes</taxon>
        <taxon>Mycobacteriales</taxon>
        <taxon>Mycobacteriaceae</taxon>
        <taxon>Mycobacterium</taxon>
    </lineage>
</organism>
<feature type="region of interest" description="Disordered" evidence="1">
    <location>
        <begin position="1"/>
        <end position="20"/>
    </location>
</feature>